<evidence type="ECO:0008006" key="5">
    <source>
        <dbReference type="Google" id="ProtNLM"/>
    </source>
</evidence>
<protein>
    <recommendedName>
        <fullName evidence="5">Transcriptional activator of maltose regulon, MalT</fullName>
    </recommendedName>
</protein>
<proteinExistence type="predicted"/>
<dbReference type="Pfam" id="PF24883">
    <property type="entry name" value="NPHP3_N"/>
    <property type="match status" value="1"/>
</dbReference>
<dbReference type="Pfam" id="PF25873">
    <property type="entry name" value="WHD_MalT"/>
    <property type="match status" value="1"/>
</dbReference>
<evidence type="ECO:0000259" key="2">
    <source>
        <dbReference type="Pfam" id="PF24883"/>
    </source>
</evidence>
<dbReference type="InterPro" id="IPR027417">
    <property type="entry name" value="P-loop_NTPase"/>
</dbReference>
<evidence type="ECO:0000256" key="1">
    <source>
        <dbReference type="ARBA" id="ARBA00022737"/>
    </source>
</evidence>
<organism evidence="4">
    <name type="scientific">hydrothermal vent metagenome</name>
    <dbReference type="NCBI Taxonomy" id="652676"/>
    <lineage>
        <taxon>unclassified sequences</taxon>
        <taxon>metagenomes</taxon>
        <taxon>ecological metagenomes</taxon>
    </lineage>
</organism>
<gene>
    <name evidence="4" type="ORF">MNBD_GAMMA18-1389</name>
</gene>
<dbReference type="AlphaFoldDB" id="A0A3B0Z6D2"/>
<dbReference type="InterPro" id="IPR056884">
    <property type="entry name" value="NPHP3-like_N"/>
</dbReference>
<evidence type="ECO:0000259" key="3">
    <source>
        <dbReference type="Pfam" id="PF25873"/>
    </source>
</evidence>
<feature type="domain" description="MalT-like winged helix" evidence="3">
    <location>
        <begin position="257"/>
        <end position="304"/>
    </location>
</feature>
<accession>A0A3B0Z6D2</accession>
<dbReference type="InterPro" id="IPR059106">
    <property type="entry name" value="WHD_MalT"/>
</dbReference>
<sequence>MAITLAKITRPDSGKVILRERLFSKLDQACANAIVWVNAPAGAGKTTLVSTYIEARGLKELWYQVDRGDADMAAFFHYFGQAVKNIARTRKKMPTLTPEYQLGVPEFTRNYFREVFQRVQTPMLLVFDNFQNVGAEADLNKMLASAFDGIPEGININIIIISRTEPPAPFARLQANQQLLQINWADLQFTLDEELAVTQQRYPQCRISKQQLQKLDAHIRGWVTGLILLLEQGIELDDIEFDTEDLSQERLFDYFSTEILYQLDTEIRQFLMKTAMLPKMTAPMCRQLTGNHNTDRILSKLSRKQ</sequence>
<feature type="non-terminal residue" evidence="4">
    <location>
        <position position="305"/>
    </location>
</feature>
<dbReference type="Gene3D" id="3.40.50.300">
    <property type="entry name" value="P-loop containing nucleotide triphosphate hydrolases"/>
    <property type="match status" value="1"/>
</dbReference>
<evidence type="ECO:0000313" key="4">
    <source>
        <dbReference type="EMBL" id="VAW89015.1"/>
    </source>
</evidence>
<name>A0A3B0Z6D2_9ZZZZ</name>
<feature type="domain" description="Nephrocystin 3-like N-terminal" evidence="2">
    <location>
        <begin position="13"/>
        <end position="93"/>
    </location>
</feature>
<dbReference type="SUPFAM" id="SSF52540">
    <property type="entry name" value="P-loop containing nucleoside triphosphate hydrolases"/>
    <property type="match status" value="1"/>
</dbReference>
<dbReference type="EMBL" id="UOFP01000246">
    <property type="protein sequence ID" value="VAW89015.1"/>
    <property type="molecule type" value="Genomic_DNA"/>
</dbReference>
<reference evidence="4" key="1">
    <citation type="submission" date="2018-06" db="EMBL/GenBank/DDBJ databases">
        <authorList>
            <person name="Zhirakovskaya E."/>
        </authorList>
    </citation>
    <scope>NUCLEOTIDE SEQUENCE</scope>
</reference>
<keyword evidence="1" id="KW-0677">Repeat</keyword>